<protein>
    <submittedName>
        <fullName evidence="6">Small GTP-binding</fullName>
    </submittedName>
</protein>
<organism evidence="6 7">
    <name type="scientific">Chlorella sorokiniana</name>
    <name type="common">Freshwater green alga</name>
    <dbReference type="NCBI Taxonomy" id="3076"/>
    <lineage>
        <taxon>Eukaryota</taxon>
        <taxon>Viridiplantae</taxon>
        <taxon>Chlorophyta</taxon>
        <taxon>core chlorophytes</taxon>
        <taxon>Trebouxiophyceae</taxon>
        <taxon>Chlorellales</taxon>
        <taxon>Chlorellaceae</taxon>
        <taxon>Chlorella clade</taxon>
        <taxon>Chlorella</taxon>
    </lineage>
</organism>
<comment type="subcellular location">
    <subcellularLocation>
        <location evidence="1">Cytoplasm</location>
        <location evidence="1">Cytoskeleton</location>
        <location evidence="1">Cilium axoneme</location>
    </subcellularLocation>
</comment>
<evidence type="ECO:0000313" key="6">
    <source>
        <dbReference type="EMBL" id="PRW33171.1"/>
    </source>
</evidence>
<evidence type="ECO:0000256" key="2">
    <source>
        <dbReference type="ARBA" id="ARBA00022614"/>
    </source>
</evidence>
<gene>
    <name evidence="6" type="ORF">C2E21_7739</name>
</gene>
<reference evidence="6 7" key="1">
    <citation type="journal article" date="2018" name="Plant J.">
        <title>Genome sequences of Chlorella sorokiniana UTEX 1602 and Micractinium conductrix SAG 241.80: implications to maltose excretion by a green alga.</title>
        <authorList>
            <person name="Arriola M.B."/>
            <person name="Velmurugan N."/>
            <person name="Zhang Y."/>
            <person name="Plunkett M.H."/>
            <person name="Hondzo H."/>
            <person name="Barney B.M."/>
        </authorList>
    </citation>
    <scope>NUCLEOTIDE SEQUENCE [LARGE SCALE GENOMIC DNA]</scope>
    <source>
        <strain evidence="7">UTEX 1602</strain>
    </source>
</reference>
<dbReference type="PROSITE" id="PS50181">
    <property type="entry name" value="FBOX"/>
    <property type="match status" value="1"/>
</dbReference>
<dbReference type="PANTHER" id="PTHR48051:SF1">
    <property type="entry name" value="RAS SUPPRESSOR PROTEIN 1"/>
    <property type="match status" value="1"/>
</dbReference>
<dbReference type="Pfam" id="PF12937">
    <property type="entry name" value="F-box-like"/>
    <property type="match status" value="1"/>
</dbReference>
<dbReference type="Proteomes" id="UP000239899">
    <property type="component" value="Unassembled WGS sequence"/>
</dbReference>
<sequence length="505" mass="54968">MAAAAAAAAGQPPQLLDLPEDVLLRIALQLSLQGQLLLAGVCRKLRQMCAGPSELWRVVKATLRAEEGADAALQQLVRFRRWLRPRLPAVEHLQLSMWTPLTHTAPVALLDELLAGSGAGLPHQPPLPLARLTIPWLGAVDFHLSTLAHLPALRSVAFYDTRLRVFGGPLAPGEQAAQQGGPLPSQPPLTDFTVDGGQLHFDVQVQGGWLPLSVTALRLTECQLRDLPRGLLSSLTNLRSLKLHRNELGLASLSASLQHCTALQMLNLSCCQLRRFPSAVSALTRLKILYLHNAFSPNYMPPEAAWDALRPLTALRFLAVSGNSLPALPPAVVQMSHLLALHCEQNSFAALPPGPYLCSLRELLLGWHMALASPAALQAATRLTRLVLWRTSLQDGPMDPSLDLPAVAGEPLVNALAAMPALRRVDDSMKHPGAYLLWPAVAQVMWRVGQRCPHLQLGVLQRKSIGWGMSRLRQAEQEEAEEEQRRQQAQQGAQELEQGQADAGC</sequence>
<dbReference type="PANTHER" id="PTHR48051">
    <property type="match status" value="1"/>
</dbReference>
<dbReference type="InterPro" id="IPR050216">
    <property type="entry name" value="LRR_domain-containing"/>
</dbReference>
<dbReference type="OrthoDB" id="40118at2759"/>
<keyword evidence="2" id="KW-0433">Leucine-rich repeat</keyword>
<keyword evidence="7" id="KW-1185">Reference proteome</keyword>
<evidence type="ECO:0000259" key="5">
    <source>
        <dbReference type="PROSITE" id="PS50181"/>
    </source>
</evidence>
<dbReference type="SUPFAM" id="SSF81383">
    <property type="entry name" value="F-box domain"/>
    <property type="match status" value="1"/>
</dbReference>
<accession>A0A2P6TGC5</accession>
<name>A0A2P6TGC5_CHLSO</name>
<feature type="compositionally biased region" description="Low complexity" evidence="4">
    <location>
        <begin position="487"/>
        <end position="505"/>
    </location>
</feature>
<comment type="caution">
    <text evidence="6">The sequence shown here is derived from an EMBL/GenBank/DDBJ whole genome shotgun (WGS) entry which is preliminary data.</text>
</comment>
<evidence type="ECO:0000313" key="7">
    <source>
        <dbReference type="Proteomes" id="UP000239899"/>
    </source>
</evidence>
<evidence type="ECO:0000256" key="4">
    <source>
        <dbReference type="SAM" id="MobiDB-lite"/>
    </source>
</evidence>
<feature type="region of interest" description="Disordered" evidence="4">
    <location>
        <begin position="473"/>
        <end position="505"/>
    </location>
</feature>
<evidence type="ECO:0000256" key="3">
    <source>
        <dbReference type="ARBA" id="ARBA00022737"/>
    </source>
</evidence>
<proteinExistence type="predicted"/>
<dbReference type="STRING" id="3076.A0A2P6TGC5"/>
<dbReference type="EMBL" id="LHPG02000017">
    <property type="protein sequence ID" value="PRW33171.1"/>
    <property type="molecule type" value="Genomic_DNA"/>
</dbReference>
<dbReference type="InterPro" id="IPR001810">
    <property type="entry name" value="F-box_dom"/>
</dbReference>
<dbReference type="InterPro" id="IPR032675">
    <property type="entry name" value="LRR_dom_sf"/>
</dbReference>
<feature type="domain" description="F-box" evidence="5">
    <location>
        <begin position="12"/>
        <end position="59"/>
    </location>
</feature>
<dbReference type="InterPro" id="IPR036047">
    <property type="entry name" value="F-box-like_dom_sf"/>
</dbReference>
<evidence type="ECO:0000256" key="1">
    <source>
        <dbReference type="ARBA" id="ARBA00004430"/>
    </source>
</evidence>
<dbReference type="Gene3D" id="3.80.10.10">
    <property type="entry name" value="Ribonuclease Inhibitor"/>
    <property type="match status" value="1"/>
</dbReference>
<dbReference type="GO" id="GO:0005930">
    <property type="term" value="C:axoneme"/>
    <property type="evidence" value="ECO:0007669"/>
    <property type="project" value="UniProtKB-SubCell"/>
</dbReference>
<dbReference type="SUPFAM" id="SSF52047">
    <property type="entry name" value="RNI-like"/>
    <property type="match status" value="1"/>
</dbReference>
<dbReference type="AlphaFoldDB" id="A0A2P6TGC5"/>
<keyword evidence="3" id="KW-0677">Repeat</keyword>